<protein>
    <submittedName>
        <fullName evidence="3">DNA-3-methyladenine glycosylase family protein</fullName>
    </submittedName>
</protein>
<dbReference type="Proteomes" id="UP001595912">
    <property type="component" value="Unassembled WGS sequence"/>
</dbReference>
<evidence type="ECO:0000256" key="2">
    <source>
        <dbReference type="ARBA" id="ARBA00023204"/>
    </source>
</evidence>
<name>A0ABV9VL97_9ACTN</name>
<sequence>MRTFPTPPRYDLAGTLQGLALIHGDPTLSVGAREGWFATRTPSGAGTLHLALSGSSLVATAYGPGADWLLDRADAVAGLRDDVTGFAELARQHPLVHRLAREHSGLRIGATGRVFHHLVPAVLGQKVTGKEARDGYVRLLRHFSTDPAPGPNPRLRLPPEPSAIAAAPYWVFHPFGIEQKRADALRRVAAEAGRLERCTTAAEATARLLSIRGIGPWTAAEVTRAAYGDADAVSVGDYHIKNVVAYALTGAPRGTDEHMLELLAPYAGHRGRVCGLLAAAGISAPKFGPRVALRAFARY</sequence>
<keyword evidence="4" id="KW-1185">Reference proteome</keyword>
<evidence type="ECO:0000256" key="1">
    <source>
        <dbReference type="ARBA" id="ARBA00022763"/>
    </source>
</evidence>
<dbReference type="Gene3D" id="1.10.340.30">
    <property type="entry name" value="Hypothetical protein, domain 2"/>
    <property type="match status" value="1"/>
</dbReference>
<accession>A0ABV9VL97</accession>
<dbReference type="SUPFAM" id="SSF48150">
    <property type="entry name" value="DNA-glycosylase"/>
    <property type="match status" value="1"/>
</dbReference>
<dbReference type="EMBL" id="JBHSIU010000004">
    <property type="protein sequence ID" value="MFC4996504.1"/>
    <property type="molecule type" value="Genomic_DNA"/>
</dbReference>
<keyword evidence="1" id="KW-0227">DNA damage</keyword>
<dbReference type="InterPro" id="IPR051912">
    <property type="entry name" value="Alkylbase_DNA_Glycosylase/TA"/>
</dbReference>
<evidence type="ECO:0000313" key="4">
    <source>
        <dbReference type="Proteomes" id="UP001595912"/>
    </source>
</evidence>
<keyword evidence="2" id="KW-0234">DNA repair</keyword>
<dbReference type="PANTHER" id="PTHR43003">
    <property type="entry name" value="DNA-3-METHYLADENINE GLYCOSYLASE"/>
    <property type="match status" value="1"/>
</dbReference>
<reference evidence="4" key="1">
    <citation type="journal article" date="2019" name="Int. J. Syst. Evol. Microbiol.">
        <title>The Global Catalogue of Microorganisms (GCM) 10K type strain sequencing project: providing services to taxonomists for standard genome sequencing and annotation.</title>
        <authorList>
            <consortium name="The Broad Institute Genomics Platform"/>
            <consortium name="The Broad Institute Genome Sequencing Center for Infectious Disease"/>
            <person name="Wu L."/>
            <person name="Ma J."/>
        </authorList>
    </citation>
    <scope>NUCLEOTIDE SEQUENCE [LARGE SCALE GENOMIC DNA]</scope>
    <source>
        <strain evidence="4">CGMCC 4.7152</strain>
    </source>
</reference>
<comment type="caution">
    <text evidence="3">The sequence shown here is derived from an EMBL/GenBank/DDBJ whole genome shotgun (WGS) entry which is preliminary data.</text>
</comment>
<dbReference type="PANTHER" id="PTHR43003:SF6">
    <property type="entry name" value="DNA GLYCOSYLASE"/>
    <property type="match status" value="1"/>
</dbReference>
<dbReference type="InterPro" id="IPR011257">
    <property type="entry name" value="DNA_glycosylase"/>
</dbReference>
<evidence type="ECO:0000313" key="3">
    <source>
        <dbReference type="EMBL" id="MFC4996504.1"/>
    </source>
</evidence>
<organism evidence="3 4">
    <name type="scientific">Dactylosporangium cerinum</name>
    <dbReference type="NCBI Taxonomy" id="1434730"/>
    <lineage>
        <taxon>Bacteria</taxon>
        <taxon>Bacillati</taxon>
        <taxon>Actinomycetota</taxon>
        <taxon>Actinomycetes</taxon>
        <taxon>Micromonosporales</taxon>
        <taxon>Micromonosporaceae</taxon>
        <taxon>Dactylosporangium</taxon>
    </lineage>
</organism>
<dbReference type="RefSeq" id="WP_380112719.1">
    <property type="nucleotide sequence ID" value="NZ_JBHSIU010000004.1"/>
</dbReference>
<proteinExistence type="predicted"/>
<gene>
    <name evidence="3" type="ORF">ACFPIJ_01540</name>
</gene>